<protein>
    <submittedName>
        <fullName evidence="1">Uncharacterized protein</fullName>
    </submittedName>
</protein>
<gene>
    <name evidence="1" type="ORF">A2154_05180</name>
</gene>
<proteinExistence type="predicted"/>
<comment type="caution">
    <text evidence="1">The sequence shown here is derived from an EMBL/GenBank/DDBJ whole genome shotgun (WGS) entry which is preliminary data.</text>
</comment>
<name>A0A1F5ZCH9_9BACT</name>
<evidence type="ECO:0000313" key="2">
    <source>
        <dbReference type="Proteomes" id="UP000176854"/>
    </source>
</evidence>
<evidence type="ECO:0000313" key="1">
    <source>
        <dbReference type="EMBL" id="OGG10013.1"/>
    </source>
</evidence>
<sequence>MTEIFIEQYMNYEVNHKNILEHSSDPETEIQLFKSVLTKELTSDLAQLYTDSLISYLGGLDQPIDEFIQNGSIVHKYIGENLYGPLICGYVIWLEQKIAYIYDQGPVYFALRDGAPFYTAAQVLWKNKNLQPAGVYINRPILGIEDEIAQEKGRVDNRVYQYLAAYGIHKDTKIILSDSGAWGTVVKEIKTNLLPNTSLYPLFWYSHNPYIDGYTNELLEKYGLDPAYGEILNDSLECLFPQTVERPISFMIQNGTIDVALTPSCRLSVVWGKSALSGVSQAASNFDTTEIELESALRKLIFLSEKAKQAKIWTGVLPTHSPTWSKGDEFIQLWPASLLP</sequence>
<dbReference type="STRING" id="1798373.A2154_05180"/>
<accession>A0A1F5ZCH9</accession>
<organism evidence="1 2">
    <name type="scientific">Candidatus Gottesmanbacteria bacterium RBG_16_43_7</name>
    <dbReference type="NCBI Taxonomy" id="1798373"/>
    <lineage>
        <taxon>Bacteria</taxon>
        <taxon>Candidatus Gottesmaniibacteriota</taxon>
    </lineage>
</organism>
<dbReference type="AlphaFoldDB" id="A0A1F5ZCH9"/>
<dbReference type="EMBL" id="MFJC01000007">
    <property type="protein sequence ID" value="OGG10013.1"/>
    <property type="molecule type" value="Genomic_DNA"/>
</dbReference>
<reference evidence="1 2" key="1">
    <citation type="journal article" date="2016" name="Nat. Commun.">
        <title>Thousands of microbial genomes shed light on interconnected biogeochemical processes in an aquifer system.</title>
        <authorList>
            <person name="Anantharaman K."/>
            <person name="Brown C.T."/>
            <person name="Hug L.A."/>
            <person name="Sharon I."/>
            <person name="Castelle C.J."/>
            <person name="Probst A.J."/>
            <person name="Thomas B.C."/>
            <person name="Singh A."/>
            <person name="Wilkins M.J."/>
            <person name="Karaoz U."/>
            <person name="Brodie E.L."/>
            <person name="Williams K.H."/>
            <person name="Hubbard S.S."/>
            <person name="Banfield J.F."/>
        </authorList>
    </citation>
    <scope>NUCLEOTIDE SEQUENCE [LARGE SCALE GENOMIC DNA]</scope>
</reference>
<dbReference type="Proteomes" id="UP000176854">
    <property type="component" value="Unassembled WGS sequence"/>
</dbReference>